<keyword evidence="12" id="KW-0675">Receptor</keyword>
<feature type="region of interest" description="Disordered" evidence="10">
    <location>
        <begin position="313"/>
        <end position="356"/>
    </location>
</feature>
<dbReference type="SMART" id="SM00220">
    <property type="entry name" value="S_TKc"/>
    <property type="match status" value="1"/>
</dbReference>
<evidence type="ECO:0000256" key="8">
    <source>
        <dbReference type="ARBA" id="ARBA00047899"/>
    </source>
</evidence>
<dbReference type="Pfam" id="PF00069">
    <property type="entry name" value="Pkinase"/>
    <property type="match status" value="1"/>
</dbReference>
<organism evidence="12 13">
    <name type="scientific">Halocaridina rubra</name>
    <name type="common">Hawaiian red shrimp</name>
    <dbReference type="NCBI Taxonomy" id="373956"/>
    <lineage>
        <taxon>Eukaryota</taxon>
        <taxon>Metazoa</taxon>
        <taxon>Ecdysozoa</taxon>
        <taxon>Arthropoda</taxon>
        <taxon>Crustacea</taxon>
        <taxon>Multicrustacea</taxon>
        <taxon>Malacostraca</taxon>
        <taxon>Eumalacostraca</taxon>
        <taxon>Eucarida</taxon>
        <taxon>Decapoda</taxon>
        <taxon>Pleocyemata</taxon>
        <taxon>Caridea</taxon>
        <taxon>Atyoidea</taxon>
        <taxon>Atyidae</taxon>
        <taxon>Halocaridina</taxon>
    </lineage>
</organism>
<dbReference type="InterPro" id="IPR000719">
    <property type="entry name" value="Prot_kinase_dom"/>
</dbReference>
<accession>A0AAN8X6I0</accession>
<comment type="catalytic activity">
    <reaction evidence="9">
        <text>L-seryl-[protein] + ATP = O-phospho-L-seryl-[protein] + ADP + H(+)</text>
        <dbReference type="Rhea" id="RHEA:17989"/>
        <dbReference type="Rhea" id="RHEA-COMP:9863"/>
        <dbReference type="Rhea" id="RHEA-COMP:11604"/>
        <dbReference type="ChEBI" id="CHEBI:15378"/>
        <dbReference type="ChEBI" id="CHEBI:29999"/>
        <dbReference type="ChEBI" id="CHEBI:30616"/>
        <dbReference type="ChEBI" id="CHEBI:83421"/>
        <dbReference type="ChEBI" id="CHEBI:456216"/>
        <dbReference type="EC" id="2.7.11.1"/>
    </reaction>
</comment>
<dbReference type="PANTHER" id="PTHR27001:SF939">
    <property type="entry name" value="INTERLEUKIN 1 RECEPTOR ASSOCIATED KINASE 1"/>
    <property type="match status" value="1"/>
</dbReference>
<feature type="compositionally biased region" description="Polar residues" evidence="10">
    <location>
        <begin position="323"/>
        <end position="343"/>
    </location>
</feature>
<dbReference type="SUPFAM" id="SSF56112">
    <property type="entry name" value="Protein kinase-like (PK-like)"/>
    <property type="match status" value="1"/>
</dbReference>
<comment type="caution">
    <text evidence="12">The sequence shown here is derived from an EMBL/GenBank/DDBJ whole genome shotgun (WGS) entry which is preliminary data.</text>
</comment>
<dbReference type="Gene3D" id="1.10.510.10">
    <property type="entry name" value="Transferase(Phosphotransferase) domain 1"/>
    <property type="match status" value="1"/>
</dbReference>
<keyword evidence="5" id="KW-0547">Nucleotide-binding</keyword>
<dbReference type="FunFam" id="1.10.510.10:FF:000754">
    <property type="entry name" value="Interleukin-1 receptor-associated kinase"/>
    <property type="match status" value="1"/>
</dbReference>
<evidence type="ECO:0000256" key="5">
    <source>
        <dbReference type="ARBA" id="ARBA00022741"/>
    </source>
</evidence>
<evidence type="ECO:0000256" key="10">
    <source>
        <dbReference type="SAM" id="MobiDB-lite"/>
    </source>
</evidence>
<evidence type="ECO:0000256" key="4">
    <source>
        <dbReference type="ARBA" id="ARBA00022679"/>
    </source>
</evidence>
<name>A0AAN8X6I0_HALRR</name>
<evidence type="ECO:0000256" key="9">
    <source>
        <dbReference type="ARBA" id="ARBA00048679"/>
    </source>
</evidence>
<dbReference type="GO" id="GO:0005524">
    <property type="term" value="F:ATP binding"/>
    <property type="evidence" value="ECO:0007669"/>
    <property type="project" value="UniProtKB-KW"/>
</dbReference>
<evidence type="ECO:0000256" key="1">
    <source>
        <dbReference type="ARBA" id="ARBA00008718"/>
    </source>
</evidence>
<dbReference type="AlphaFoldDB" id="A0AAN8X6I0"/>
<evidence type="ECO:0000313" key="13">
    <source>
        <dbReference type="Proteomes" id="UP001381693"/>
    </source>
</evidence>
<evidence type="ECO:0000256" key="6">
    <source>
        <dbReference type="ARBA" id="ARBA00022777"/>
    </source>
</evidence>
<evidence type="ECO:0000313" key="12">
    <source>
        <dbReference type="EMBL" id="KAK7078657.1"/>
    </source>
</evidence>
<evidence type="ECO:0000259" key="11">
    <source>
        <dbReference type="PROSITE" id="PS50011"/>
    </source>
</evidence>
<evidence type="ECO:0000256" key="3">
    <source>
        <dbReference type="ARBA" id="ARBA00022527"/>
    </source>
</evidence>
<keyword evidence="6 12" id="KW-0418">Kinase</keyword>
<evidence type="ECO:0000256" key="7">
    <source>
        <dbReference type="ARBA" id="ARBA00022840"/>
    </source>
</evidence>
<keyword evidence="4 12" id="KW-0808">Transferase</keyword>
<feature type="domain" description="Protein kinase" evidence="11">
    <location>
        <begin position="1"/>
        <end position="199"/>
    </location>
</feature>
<gene>
    <name evidence="12" type="primary">IRAK1_2</name>
    <name evidence="12" type="ORF">SK128_024649</name>
</gene>
<dbReference type="PANTHER" id="PTHR27001">
    <property type="entry name" value="OS01G0253100 PROTEIN"/>
    <property type="match status" value="1"/>
</dbReference>
<keyword evidence="3" id="KW-0723">Serine/threonine-protein kinase</keyword>
<dbReference type="GO" id="GO:0004674">
    <property type="term" value="F:protein serine/threonine kinase activity"/>
    <property type="evidence" value="ECO:0007669"/>
    <property type="project" value="UniProtKB-KW"/>
</dbReference>
<dbReference type="EMBL" id="JAXCGZ010007722">
    <property type="protein sequence ID" value="KAK7078657.1"/>
    <property type="molecule type" value="Genomic_DNA"/>
</dbReference>
<proteinExistence type="inferred from homology"/>
<dbReference type="PROSITE" id="PS00108">
    <property type="entry name" value="PROTEIN_KINASE_ST"/>
    <property type="match status" value="1"/>
</dbReference>
<dbReference type="EC" id="2.7.11.1" evidence="2"/>
<dbReference type="PROSITE" id="PS50011">
    <property type="entry name" value="PROTEIN_KINASE_DOM"/>
    <property type="match status" value="1"/>
</dbReference>
<evidence type="ECO:0000256" key="2">
    <source>
        <dbReference type="ARBA" id="ARBA00012513"/>
    </source>
</evidence>
<dbReference type="GO" id="GO:0005886">
    <property type="term" value="C:plasma membrane"/>
    <property type="evidence" value="ECO:0007669"/>
    <property type="project" value="TreeGrafter"/>
</dbReference>
<keyword evidence="13" id="KW-1185">Reference proteome</keyword>
<dbReference type="InterPro" id="IPR011009">
    <property type="entry name" value="Kinase-like_dom_sf"/>
</dbReference>
<keyword evidence="7" id="KW-0067">ATP-binding</keyword>
<reference evidence="12 13" key="1">
    <citation type="submission" date="2023-11" db="EMBL/GenBank/DDBJ databases">
        <title>Halocaridina rubra genome assembly.</title>
        <authorList>
            <person name="Smith C."/>
        </authorList>
    </citation>
    <scope>NUCLEOTIDE SEQUENCE [LARGE SCALE GENOMIC DNA]</scope>
    <source>
        <strain evidence="12">EP-1</strain>
        <tissue evidence="12">Whole</tissue>
    </source>
</reference>
<comment type="catalytic activity">
    <reaction evidence="8">
        <text>L-threonyl-[protein] + ATP = O-phospho-L-threonyl-[protein] + ADP + H(+)</text>
        <dbReference type="Rhea" id="RHEA:46608"/>
        <dbReference type="Rhea" id="RHEA-COMP:11060"/>
        <dbReference type="Rhea" id="RHEA-COMP:11605"/>
        <dbReference type="ChEBI" id="CHEBI:15378"/>
        <dbReference type="ChEBI" id="CHEBI:30013"/>
        <dbReference type="ChEBI" id="CHEBI:30616"/>
        <dbReference type="ChEBI" id="CHEBI:61977"/>
        <dbReference type="ChEBI" id="CHEBI:456216"/>
        <dbReference type="EC" id="2.7.11.1"/>
    </reaction>
</comment>
<comment type="similarity">
    <text evidence="1">Belongs to the protein kinase superfamily. TKL Ser/Thr protein kinase family. Pelle subfamily.</text>
</comment>
<protein>
    <recommendedName>
        <fullName evidence="2">non-specific serine/threonine protein kinase</fullName>
        <ecNumber evidence="2">2.7.11.1</ecNumber>
    </recommendedName>
</protein>
<dbReference type="InterPro" id="IPR008271">
    <property type="entry name" value="Ser/Thr_kinase_AS"/>
</dbReference>
<dbReference type="Proteomes" id="UP001381693">
    <property type="component" value="Unassembled WGS sequence"/>
</dbReference>
<sequence>MSIDKIDGFDEGPVANSHIPLTWWQRYKIAHGTAMALQFLHTVKKQPLIHGDVKSANILLDKNMEPKLGDFGLAREGKSQLTSLKVSRVHGTKPYLPADYLRSKKLSVKVDTYSYGVVLFELCTGLRAYDENRKEGSKLLKELIDDTDDIESLRDQNLRSVPDDQIFGTLSTLAKECVAHKPSKRPDMKIVFDDLNAFGEVLRVKKISMDDISATPQSPIQLQLEYDRSGRAPSLALPYPSDISNLPCPSPVPPSFTRLPDVHHINISPPTADINSRDCPPSYNEVMMPTDGVFNLVNPLLPQLSGLNLHASVNHYPTEKPPNATSRSSSVYDGSQSRASTGPSYLPVAPKSDQNQLPLLTELGNYSTGTNSSYFSGKQPTAKNKISAIFDENISD</sequence>